<proteinExistence type="predicted"/>
<dbReference type="Proteomes" id="UP000224502">
    <property type="component" value="Segment"/>
</dbReference>
<evidence type="ECO:0000313" key="1">
    <source>
        <dbReference type="EMBL" id="ARM65627.1"/>
    </source>
</evidence>
<dbReference type="EMBL" id="KY554762">
    <property type="protein sequence ID" value="ARM65627.1"/>
    <property type="molecule type" value="Genomic_DNA"/>
</dbReference>
<name>A0A1W6JHC2_9CAUD</name>
<organism evidence="1 2">
    <name type="scientific">Lactococcus phage LW31</name>
    <dbReference type="NCBI Taxonomy" id="1965478"/>
    <lineage>
        <taxon>Viruses</taxon>
        <taxon>Duplodnaviria</taxon>
        <taxon>Heunggongvirae</taxon>
        <taxon>Uroviricota</taxon>
        <taxon>Caudoviricetes</taxon>
        <taxon>Teubervirus</taxon>
        <taxon>Teubervirus LW31</taxon>
    </lineage>
</organism>
<keyword evidence="2" id="KW-1185">Reference proteome</keyword>
<gene>
    <name evidence="1" type="ORF">LW31_025</name>
</gene>
<evidence type="ECO:0000313" key="2">
    <source>
        <dbReference type="Proteomes" id="UP000224502"/>
    </source>
</evidence>
<accession>A0A1W6JHC2</accession>
<reference evidence="1 2" key="1">
    <citation type="journal article" date="2017" name="Viruses">
        <title>Phage Biodiversity in Artisanal Cheese Wheys Reflects the Complexity of the Fermentation Process.</title>
        <authorList>
            <person name="Mahony J."/>
            <person name="Moscarelli A."/>
            <person name="Kelleher P."/>
            <person name="Lugli G.A."/>
            <person name="Ventura M."/>
            <person name="Settanni L."/>
            <person name="van Sinderen D."/>
        </authorList>
    </citation>
    <scope>NUCLEOTIDE SEQUENCE [LARGE SCALE GENOMIC DNA]</scope>
</reference>
<protein>
    <submittedName>
        <fullName evidence="1">Uncharacterized protein</fullName>
    </submittedName>
</protein>
<sequence length="241" mass="27417">MTNELNMRTLDARGISVERALELQKEFDEGGYALFGVTGVGLSYARVHLYDRNFNTTGRYRYPFDPNQPEKSDKAIQRTIKQRNILVISEAKNKMPAYFEHVDTSGNQYVYGDDAPTVTLIGFGALKRQERVKHELRKLGCKVETMAIQDLKRSQIVSIFQSVMIEDDEDTGFDKLFKNGISLTGFYDMSFNELINLLYTNGPALLGTMMVDFDNHKVVGGYSIDRDLIGVFAPRKRLKCN</sequence>